<evidence type="ECO:0000256" key="1">
    <source>
        <dbReference type="ARBA" id="ARBA00001933"/>
    </source>
</evidence>
<dbReference type="InterPro" id="IPR001544">
    <property type="entry name" value="Aminotrans_IV"/>
</dbReference>
<dbReference type="InterPro" id="IPR050571">
    <property type="entry name" value="Class-IV_PLP-Dep_Aminotrnsfr"/>
</dbReference>
<keyword evidence="10" id="KW-0100">Branched-chain amino acid biosynthesis</keyword>
<evidence type="ECO:0000256" key="8">
    <source>
        <dbReference type="ARBA" id="ARBA00014472"/>
    </source>
</evidence>
<comment type="catalytic activity">
    <reaction evidence="12">
        <text>L-isoleucine + 2-oxoglutarate = (S)-3-methyl-2-oxopentanoate + L-glutamate</text>
        <dbReference type="Rhea" id="RHEA:24801"/>
        <dbReference type="ChEBI" id="CHEBI:16810"/>
        <dbReference type="ChEBI" id="CHEBI:29985"/>
        <dbReference type="ChEBI" id="CHEBI:35146"/>
        <dbReference type="ChEBI" id="CHEBI:58045"/>
        <dbReference type="EC" id="2.6.1.42"/>
    </reaction>
</comment>
<organism evidence="14 15">
    <name type="scientific">Rhizobium lusitanum</name>
    <dbReference type="NCBI Taxonomy" id="293958"/>
    <lineage>
        <taxon>Bacteria</taxon>
        <taxon>Pseudomonadati</taxon>
        <taxon>Pseudomonadota</taxon>
        <taxon>Alphaproteobacteria</taxon>
        <taxon>Hyphomicrobiales</taxon>
        <taxon>Rhizobiaceae</taxon>
        <taxon>Rhizobium/Agrobacterium group</taxon>
        <taxon>Rhizobium</taxon>
    </lineage>
</organism>
<protein>
    <recommendedName>
        <fullName evidence="8">Probable branched-chain-amino-acid aminotransferase</fullName>
        <ecNumber evidence="7">2.6.1.42</ecNumber>
    </recommendedName>
</protein>
<evidence type="ECO:0000256" key="6">
    <source>
        <dbReference type="ARBA" id="ARBA00009320"/>
    </source>
</evidence>
<dbReference type="GO" id="GO:0008652">
    <property type="term" value="P:amino acid biosynthetic process"/>
    <property type="evidence" value="ECO:0007669"/>
    <property type="project" value="UniProtKB-ARBA"/>
</dbReference>
<evidence type="ECO:0000256" key="3">
    <source>
        <dbReference type="ARBA" id="ARBA00004824"/>
    </source>
</evidence>
<dbReference type="RefSeq" id="WP_047558332.1">
    <property type="nucleotide sequence ID" value="NZ_FMAF01000017.1"/>
</dbReference>
<comment type="pathway">
    <text evidence="4">Amino-acid biosynthesis; L-valine biosynthesis; L-valine from pyruvate: step 4/4.</text>
</comment>
<dbReference type="AlphaFoldDB" id="A0A1C3WUX0"/>
<evidence type="ECO:0000256" key="4">
    <source>
        <dbReference type="ARBA" id="ARBA00004931"/>
    </source>
</evidence>
<comment type="pathway">
    <text evidence="5">Amino-acid biosynthesis; L-leucine biosynthesis; L-leucine from 3-methyl-2-oxobutanoate: step 4/4.</text>
</comment>
<dbReference type="EMBL" id="FMAF01000017">
    <property type="protein sequence ID" value="SCB43656.1"/>
    <property type="molecule type" value="Genomic_DNA"/>
</dbReference>
<proteinExistence type="inferred from homology"/>
<dbReference type="Proteomes" id="UP000199205">
    <property type="component" value="Unassembled WGS sequence"/>
</dbReference>
<accession>A0A1C3WUX0</accession>
<dbReference type="Gene3D" id="3.20.10.10">
    <property type="entry name" value="D-amino Acid Aminotransferase, subunit A, domain 2"/>
    <property type="match status" value="1"/>
</dbReference>
<evidence type="ECO:0000256" key="11">
    <source>
        <dbReference type="ARBA" id="ARBA00048212"/>
    </source>
</evidence>
<dbReference type="Pfam" id="PF01063">
    <property type="entry name" value="Aminotran_4"/>
    <property type="match status" value="1"/>
</dbReference>
<comment type="similarity">
    <text evidence="6">Belongs to the class-IV pyridoxal-phosphate-dependent aminotransferase family.</text>
</comment>
<evidence type="ECO:0000256" key="2">
    <source>
        <dbReference type="ARBA" id="ARBA00003109"/>
    </source>
</evidence>
<comment type="catalytic activity">
    <reaction evidence="11">
        <text>L-valine + 2-oxoglutarate = 3-methyl-2-oxobutanoate + L-glutamate</text>
        <dbReference type="Rhea" id="RHEA:24813"/>
        <dbReference type="ChEBI" id="CHEBI:11851"/>
        <dbReference type="ChEBI" id="CHEBI:16810"/>
        <dbReference type="ChEBI" id="CHEBI:29985"/>
        <dbReference type="ChEBI" id="CHEBI:57762"/>
        <dbReference type="EC" id="2.6.1.42"/>
    </reaction>
</comment>
<evidence type="ECO:0000256" key="13">
    <source>
        <dbReference type="ARBA" id="ARBA00049229"/>
    </source>
</evidence>
<comment type="function">
    <text evidence="2">Acts on leucine, isoleucine and valine.</text>
</comment>
<dbReference type="InterPro" id="IPR036038">
    <property type="entry name" value="Aminotransferase-like"/>
</dbReference>
<evidence type="ECO:0000256" key="5">
    <source>
        <dbReference type="ARBA" id="ARBA00005072"/>
    </source>
</evidence>
<evidence type="ECO:0000256" key="9">
    <source>
        <dbReference type="ARBA" id="ARBA00022898"/>
    </source>
</evidence>
<dbReference type="InterPro" id="IPR043131">
    <property type="entry name" value="BCAT-like_N"/>
</dbReference>
<dbReference type="OrthoDB" id="9805628at2"/>
<dbReference type="InterPro" id="IPR043132">
    <property type="entry name" value="BCAT-like_C"/>
</dbReference>
<dbReference type="PANTHER" id="PTHR42743">
    <property type="entry name" value="AMINO-ACID AMINOTRANSFERASE"/>
    <property type="match status" value="1"/>
</dbReference>
<evidence type="ECO:0000256" key="10">
    <source>
        <dbReference type="ARBA" id="ARBA00023304"/>
    </source>
</evidence>
<comment type="cofactor">
    <cofactor evidence="1">
        <name>pyridoxal 5'-phosphate</name>
        <dbReference type="ChEBI" id="CHEBI:597326"/>
    </cofactor>
</comment>
<evidence type="ECO:0000313" key="15">
    <source>
        <dbReference type="Proteomes" id="UP000199205"/>
    </source>
</evidence>
<comment type="catalytic activity">
    <reaction evidence="13">
        <text>L-leucine + 2-oxoglutarate = 4-methyl-2-oxopentanoate + L-glutamate</text>
        <dbReference type="Rhea" id="RHEA:18321"/>
        <dbReference type="ChEBI" id="CHEBI:16810"/>
        <dbReference type="ChEBI" id="CHEBI:17865"/>
        <dbReference type="ChEBI" id="CHEBI:29985"/>
        <dbReference type="ChEBI" id="CHEBI:57427"/>
        <dbReference type="EC" id="2.6.1.42"/>
    </reaction>
</comment>
<keyword evidence="9" id="KW-0663">Pyridoxal phosphate</keyword>
<keyword evidence="14" id="KW-0032">Aminotransferase</keyword>
<dbReference type="GO" id="GO:0009082">
    <property type="term" value="P:branched-chain amino acid biosynthetic process"/>
    <property type="evidence" value="ECO:0007669"/>
    <property type="project" value="UniProtKB-KW"/>
</dbReference>
<reference evidence="14 15" key="1">
    <citation type="submission" date="2016-08" db="EMBL/GenBank/DDBJ databases">
        <authorList>
            <person name="Seilhamer J.J."/>
        </authorList>
    </citation>
    <scope>NUCLEOTIDE SEQUENCE [LARGE SCALE GENOMIC DNA]</scope>
    <source>
        <strain evidence="14 15">P1-7</strain>
    </source>
</reference>
<keyword evidence="10" id="KW-0028">Amino-acid biosynthesis</keyword>
<gene>
    <name evidence="14" type="ORF">GA0061101_117112</name>
</gene>
<evidence type="ECO:0000256" key="12">
    <source>
        <dbReference type="ARBA" id="ARBA00048798"/>
    </source>
</evidence>
<dbReference type="FunFam" id="3.20.10.10:FF:000002">
    <property type="entry name" value="D-alanine aminotransferase"/>
    <property type="match status" value="1"/>
</dbReference>
<dbReference type="SUPFAM" id="SSF56752">
    <property type="entry name" value="D-aminoacid aminotransferase-like PLP-dependent enzymes"/>
    <property type="match status" value="1"/>
</dbReference>
<keyword evidence="14" id="KW-0808">Transferase</keyword>
<dbReference type="GO" id="GO:0004084">
    <property type="term" value="F:branched-chain-amino-acid transaminase activity"/>
    <property type="evidence" value="ECO:0007669"/>
    <property type="project" value="UniProtKB-EC"/>
</dbReference>
<evidence type="ECO:0000313" key="14">
    <source>
        <dbReference type="EMBL" id="SCB43656.1"/>
    </source>
</evidence>
<dbReference type="PANTHER" id="PTHR42743:SF11">
    <property type="entry name" value="AMINODEOXYCHORISMATE LYASE"/>
    <property type="match status" value="1"/>
</dbReference>
<sequence length="311" mass="33951">MTADFSKGAAFSDGKFVPAGEAAISVLDWGFTRSDVTYDVVHVRDGAFFRLQDHLDRFERSLKGLRLSPPSSMAEIGEIAMRCVALSGLRDSYVAMICTRGRPRIFGSRRPQDCDNKLIVYAIPWIDVIPLDVQERGAHLHIASVPRIASASIDPTIKNYHWGDLTRGLFEAHDAGADTAVLLDAEGFVTEGPGFNVFIVKDGEVLTPDRGVLEGITRRSVLELCGMLGIPARIAPLTSDDLASADEMFCTTTAGGVMPVSRIGDHIMGNGRPGGVSLRLKSSYWKQHKAGWHQTPVDYSIKTTSFEGERK</sequence>
<dbReference type="Gene3D" id="3.30.470.10">
    <property type="match status" value="1"/>
</dbReference>
<name>A0A1C3WUX0_9HYPH</name>
<dbReference type="EC" id="2.6.1.42" evidence="7"/>
<evidence type="ECO:0000256" key="7">
    <source>
        <dbReference type="ARBA" id="ARBA00013053"/>
    </source>
</evidence>
<comment type="pathway">
    <text evidence="3">Amino-acid biosynthesis; L-isoleucine biosynthesis; L-isoleucine from 2-oxobutanoate: step 4/4.</text>
</comment>